<accession>A0ABY6KEN9</accession>
<reference evidence="1 2" key="1">
    <citation type="submission" date="2022-01" db="EMBL/GenBank/DDBJ databases">
        <title>A chromosomal length assembly of Cordylochernes scorpioides.</title>
        <authorList>
            <person name="Zeh D."/>
            <person name="Zeh J."/>
        </authorList>
    </citation>
    <scope>NUCLEOTIDE SEQUENCE [LARGE SCALE GENOMIC DNA]</scope>
    <source>
        <strain evidence="1">IN4F17</strain>
        <tissue evidence="1">Whole Body</tissue>
    </source>
</reference>
<dbReference type="EMBL" id="CP092866">
    <property type="protein sequence ID" value="UYV67058.1"/>
    <property type="molecule type" value="Genomic_DNA"/>
</dbReference>
<dbReference type="Proteomes" id="UP001235939">
    <property type="component" value="Chromosome 04"/>
</dbReference>
<dbReference type="PANTHER" id="PTHR11439">
    <property type="entry name" value="GAG-POL-RELATED RETROTRANSPOSON"/>
    <property type="match status" value="1"/>
</dbReference>
<keyword evidence="2" id="KW-1185">Reference proteome</keyword>
<gene>
    <name evidence="1" type="ORF">LAZ67_4003778</name>
</gene>
<evidence type="ECO:0000313" key="1">
    <source>
        <dbReference type="EMBL" id="UYV67058.1"/>
    </source>
</evidence>
<sequence length="268" mass="30694">MVSIKPDSSMPMGKPMDLGDATHYLRFQIERDIDGNILLHQNLKILRILEKYGMSSSKGISTPMEVGYLNIKENRLLPSNEKYRKLIGELMYIANCTRPDISSAIGILSRRVVKPNKHDWKALKRILGYLKSTLDLVLVFETSSSVELTGYTDADWGNEKDRKSTTGYIYKFGTNLITRILDLKLKKPIILNEDNKSCIKLLNSEKVTARTKHIDIKFHFIKDLISNNFLSLKYCPTEKMLADLLTKPLPKNKFQELRQGIGLITYSH</sequence>
<organism evidence="1 2">
    <name type="scientific">Cordylochernes scorpioides</name>
    <dbReference type="NCBI Taxonomy" id="51811"/>
    <lineage>
        <taxon>Eukaryota</taxon>
        <taxon>Metazoa</taxon>
        <taxon>Ecdysozoa</taxon>
        <taxon>Arthropoda</taxon>
        <taxon>Chelicerata</taxon>
        <taxon>Arachnida</taxon>
        <taxon>Pseudoscorpiones</taxon>
        <taxon>Cheliferoidea</taxon>
        <taxon>Chernetidae</taxon>
        <taxon>Cordylochernes</taxon>
    </lineage>
</organism>
<dbReference type="PANTHER" id="PTHR11439:SF483">
    <property type="entry name" value="PEPTIDE SYNTHASE GLIP-LIKE, PUTATIVE (AFU_ORTHOLOGUE AFUA_3G12920)-RELATED"/>
    <property type="match status" value="1"/>
</dbReference>
<evidence type="ECO:0000313" key="2">
    <source>
        <dbReference type="Proteomes" id="UP001235939"/>
    </source>
</evidence>
<protein>
    <recommendedName>
        <fullName evidence="3">Reverse transcriptase Ty1/copia-type domain-containing protein</fullName>
    </recommendedName>
</protein>
<dbReference type="CDD" id="cd09272">
    <property type="entry name" value="RNase_HI_RT_Ty1"/>
    <property type="match status" value="1"/>
</dbReference>
<proteinExistence type="predicted"/>
<evidence type="ECO:0008006" key="3">
    <source>
        <dbReference type="Google" id="ProtNLM"/>
    </source>
</evidence>
<name>A0ABY6KEN9_9ARAC</name>